<keyword evidence="9" id="KW-1185">Reference proteome</keyword>
<dbReference type="OrthoDB" id="9797341at2"/>
<dbReference type="InterPro" id="IPR058245">
    <property type="entry name" value="NreC/VraR/RcsB-like_REC"/>
</dbReference>
<keyword evidence="2" id="KW-0805">Transcription regulation</keyword>
<dbReference type="Proteomes" id="UP000249873">
    <property type="component" value="Chromosome"/>
</dbReference>
<dbReference type="PANTHER" id="PTHR43214">
    <property type="entry name" value="TWO-COMPONENT RESPONSE REGULATOR"/>
    <property type="match status" value="1"/>
</dbReference>
<dbReference type="EMBL" id="CP029480">
    <property type="protein sequence ID" value="AWV97908.1"/>
    <property type="molecule type" value="Genomic_DNA"/>
</dbReference>
<name>A0A2Z4GA29_9BACT</name>
<dbReference type="PROSITE" id="PS50110">
    <property type="entry name" value="RESPONSE_REGULATORY"/>
    <property type="match status" value="1"/>
</dbReference>
<gene>
    <name evidence="8" type="ORF">DJ013_06895</name>
</gene>
<dbReference type="Pfam" id="PF00072">
    <property type="entry name" value="Response_reg"/>
    <property type="match status" value="1"/>
</dbReference>
<evidence type="ECO:0000256" key="4">
    <source>
        <dbReference type="ARBA" id="ARBA00023163"/>
    </source>
</evidence>
<keyword evidence="1 5" id="KW-0597">Phosphoprotein</keyword>
<dbReference type="InterPro" id="IPR001789">
    <property type="entry name" value="Sig_transdc_resp-reg_receiver"/>
</dbReference>
<evidence type="ECO:0000256" key="3">
    <source>
        <dbReference type="ARBA" id="ARBA00023125"/>
    </source>
</evidence>
<dbReference type="CDD" id="cd17535">
    <property type="entry name" value="REC_NarL-like"/>
    <property type="match status" value="1"/>
</dbReference>
<sequence>MTKVALIDDHSLIRNALGELISRFDDYEVTHQASNGKEFISSLDMDNLPDVALVDINMPVMDGFKTAEALSKEYPSIKIMALSVEDEEESIIKMLRCGAKGYLLKDSDTQDLRLALDELSAKGYYHSDLVANTLLSSLNGNKKATKVSQIHYQAREFEFLQMACSELTYKEIADRMCISPRTVDGYRENLFYKLDVKSRVGMVLFAIKNGIVEV</sequence>
<organism evidence="8 9">
    <name type="scientific">Arcticibacterium luteifluviistationis</name>
    <dbReference type="NCBI Taxonomy" id="1784714"/>
    <lineage>
        <taxon>Bacteria</taxon>
        <taxon>Pseudomonadati</taxon>
        <taxon>Bacteroidota</taxon>
        <taxon>Cytophagia</taxon>
        <taxon>Cytophagales</taxon>
        <taxon>Leadbetterellaceae</taxon>
        <taxon>Arcticibacterium</taxon>
    </lineage>
</organism>
<dbReference type="SMART" id="SM00421">
    <property type="entry name" value="HTH_LUXR"/>
    <property type="match status" value="1"/>
</dbReference>
<evidence type="ECO:0000256" key="1">
    <source>
        <dbReference type="ARBA" id="ARBA00022553"/>
    </source>
</evidence>
<dbReference type="Gene3D" id="3.40.50.2300">
    <property type="match status" value="1"/>
</dbReference>
<dbReference type="CDD" id="cd06170">
    <property type="entry name" value="LuxR_C_like"/>
    <property type="match status" value="1"/>
</dbReference>
<protein>
    <submittedName>
        <fullName evidence="8">DNA-binding response regulator</fullName>
    </submittedName>
</protein>
<dbReference type="GO" id="GO:0003677">
    <property type="term" value="F:DNA binding"/>
    <property type="evidence" value="ECO:0007669"/>
    <property type="project" value="UniProtKB-KW"/>
</dbReference>
<evidence type="ECO:0000313" key="8">
    <source>
        <dbReference type="EMBL" id="AWV97908.1"/>
    </source>
</evidence>
<dbReference type="GO" id="GO:0000160">
    <property type="term" value="P:phosphorelay signal transduction system"/>
    <property type="evidence" value="ECO:0007669"/>
    <property type="project" value="InterPro"/>
</dbReference>
<dbReference type="KEGG" id="als:DJ013_06895"/>
<dbReference type="Pfam" id="PF00196">
    <property type="entry name" value="GerE"/>
    <property type="match status" value="1"/>
</dbReference>
<dbReference type="AlphaFoldDB" id="A0A2Z4GA29"/>
<keyword evidence="4" id="KW-0804">Transcription</keyword>
<dbReference type="InterPro" id="IPR039420">
    <property type="entry name" value="WalR-like"/>
</dbReference>
<keyword evidence="3 8" id="KW-0238">DNA-binding</keyword>
<dbReference type="SMART" id="SM00448">
    <property type="entry name" value="REC"/>
    <property type="match status" value="1"/>
</dbReference>
<evidence type="ECO:0000259" key="6">
    <source>
        <dbReference type="PROSITE" id="PS50043"/>
    </source>
</evidence>
<proteinExistence type="predicted"/>
<feature type="domain" description="Response regulatory" evidence="7">
    <location>
        <begin position="3"/>
        <end position="120"/>
    </location>
</feature>
<accession>A0A2Z4GA29</accession>
<dbReference type="InterPro" id="IPR016032">
    <property type="entry name" value="Sig_transdc_resp-reg_C-effctor"/>
</dbReference>
<dbReference type="SUPFAM" id="SSF52172">
    <property type="entry name" value="CheY-like"/>
    <property type="match status" value="1"/>
</dbReference>
<dbReference type="RefSeq" id="WP_111371010.1">
    <property type="nucleotide sequence ID" value="NZ_CP029480.1"/>
</dbReference>
<evidence type="ECO:0000256" key="5">
    <source>
        <dbReference type="PROSITE-ProRule" id="PRU00169"/>
    </source>
</evidence>
<dbReference type="SUPFAM" id="SSF46894">
    <property type="entry name" value="C-terminal effector domain of the bipartite response regulators"/>
    <property type="match status" value="1"/>
</dbReference>
<evidence type="ECO:0000259" key="7">
    <source>
        <dbReference type="PROSITE" id="PS50110"/>
    </source>
</evidence>
<dbReference type="GO" id="GO:0006355">
    <property type="term" value="P:regulation of DNA-templated transcription"/>
    <property type="evidence" value="ECO:0007669"/>
    <property type="project" value="InterPro"/>
</dbReference>
<feature type="modified residue" description="4-aspartylphosphate" evidence="5">
    <location>
        <position position="55"/>
    </location>
</feature>
<evidence type="ECO:0000313" key="9">
    <source>
        <dbReference type="Proteomes" id="UP000249873"/>
    </source>
</evidence>
<dbReference type="InterPro" id="IPR011006">
    <property type="entry name" value="CheY-like_superfamily"/>
</dbReference>
<dbReference type="InterPro" id="IPR000792">
    <property type="entry name" value="Tscrpt_reg_LuxR_C"/>
</dbReference>
<dbReference type="PROSITE" id="PS50043">
    <property type="entry name" value="HTH_LUXR_2"/>
    <property type="match status" value="1"/>
</dbReference>
<evidence type="ECO:0000256" key="2">
    <source>
        <dbReference type="ARBA" id="ARBA00023015"/>
    </source>
</evidence>
<feature type="domain" description="HTH luxR-type" evidence="6">
    <location>
        <begin position="145"/>
        <end position="210"/>
    </location>
</feature>
<dbReference type="PANTHER" id="PTHR43214:SF41">
    <property type="entry name" value="NITRATE_NITRITE RESPONSE REGULATOR PROTEIN NARP"/>
    <property type="match status" value="1"/>
</dbReference>
<reference evidence="8 9" key="1">
    <citation type="submission" date="2018-05" db="EMBL/GenBank/DDBJ databases">
        <title>Complete genome sequence of Arcticibacterium luteifluviistationis SM1504T, a cytophagaceae bacterium isolated from Arctic surface seawater.</title>
        <authorList>
            <person name="Li Y."/>
            <person name="Qin Q.-L."/>
        </authorList>
    </citation>
    <scope>NUCLEOTIDE SEQUENCE [LARGE SCALE GENOMIC DNA]</scope>
    <source>
        <strain evidence="8 9">SM1504</strain>
    </source>
</reference>